<organism evidence="2 4">
    <name type="scientific">Pseudomonas aylmerensis</name>
    <dbReference type="NCBI Taxonomy" id="1869229"/>
    <lineage>
        <taxon>Bacteria</taxon>
        <taxon>Pseudomonadati</taxon>
        <taxon>Pseudomonadota</taxon>
        <taxon>Gammaproteobacteria</taxon>
        <taxon>Pseudomonadales</taxon>
        <taxon>Pseudomonadaceae</taxon>
        <taxon>Pseudomonas</taxon>
    </lineage>
</organism>
<proteinExistence type="predicted"/>
<evidence type="ECO:0000313" key="3">
    <source>
        <dbReference type="Proteomes" id="UP000095081"/>
    </source>
</evidence>
<name>A0A2T4FME1_9PSED</name>
<comment type="caution">
    <text evidence="2">The sequence shown here is derived from an EMBL/GenBank/DDBJ whole genome shotgun (WGS) entry which is preliminary data.</text>
</comment>
<sequence length="60" mass="6574">MADMHALMDCRRAGHVDVSSIERSCARLNFADGCGVTQTDAHVQQRQSGKCVLDARLQTI</sequence>
<reference evidence="1 3" key="1">
    <citation type="submission" date="2016-06" db="EMBL/GenBank/DDBJ databases">
        <title>Draft genome sequence of Pseudomonas sp. S1E40, a novel strain antagonistic activity to fungal plant pathogen.</title>
        <authorList>
            <person name="Tambong J.T."/>
            <person name="Tchagang C."/>
            <person name="Xu R."/>
        </authorList>
    </citation>
    <scope>NUCLEOTIDE SEQUENCE [LARGE SCALE GENOMIC DNA]</scope>
    <source>
        <strain evidence="1 3">S1E40</strain>
    </source>
</reference>
<dbReference type="EMBL" id="PYWW01000055">
    <property type="protein sequence ID" value="PTC24528.1"/>
    <property type="molecule type" value="Genomic_DNA"/>
</dbReference>
<dbReference type="EMBL" id="MAUE01000023">
    <property type="protein sequence ID" value="OCW25454.1"/>
    <property type="molecule type" value="Genomic_DNA"/>
</dbReference>
<reference evidence="2 4" key="2">
    <citation type="submission" date="2018-03" db="EMBL/GenBank/DDBJ databases">
        <title>Diversity of bacteria associated with corn roots inoculated with woodland soils in Canada, and Description of Pseudomonas aylmerense sp. nov.</title>
        <authorList>
            <person name="Tambong J.T."/>
            <person name="Xu R."/>
            <person name="Tchagang C."/>
        </authorList>
    </citation>
    <scope>NUCLEOTIDE SEQUENCE [LARGE SCALE GENOMIC DNA]</scope>
    <source>
        <strain evidence="2 4">S1E44</strain>
    </source>
</reference>
<accession>A0A2T4FME1</accession>
<evidence type="ECO:0000313" key="2">
    <source>
        <dbReference type="EMBL" id="PTC24528.1"/>
    </source>
</evidence>
<dbReference type="Proteomes" id="UP000240571">
    <property type="component" value="Unassembled WGS sequence"/>
</dbReference>
<evidence type="ECO:0000313" key="1">
    <source>
        <dbReference type="EMBL" id="OCW25454.1"/>
    </source>
</evidence>
<gene>
    <name evidence="1" type="ORF">BBG20_16090</name>
    <name evidence="2" type="ORF">C9382_26100</name>
</gene>
<evidence type="ECO:0000313" key="4">
    <source>
        <dbReference type="Proteomes" id="UP000240571"/>
    </source>
</evidence>
<protein>
    <submittedName>
        <fullName evidence="2">Uncharacterized protein</fullName>
    </submittedName>
</protein>
<dbReference type="AlphaFoldDB" id="A0A2T4FME1"/>
<dbReference type="Proteomes" id="UP000095081">
    <property type="component" value="Unassembled WGS sequence"/>
</dbReference>
<keyword evidence="3" id="KW-1185">Reference proteome</keyword>